<comment type="subcellular location">
    <subcellularLocation>
        <location evidence="7">Cell inner membrane</location>
        <topology evidence="7">Single-pass membrane protein</topology>
    </subcellularLocation>
</comment>
<name>F2NRR3_TRES6</name>
<dbReference type="HOGENOM" id="CLU_025574_2_2_12"/>
<keyword evidence="5 7" id="KW-0456">Lyase</keyword>
<evidence type="ECO:0000256" key="2">
    <source>
        <dbReference type="ARBA" id="ARBA00022692"/>
    </source>
</evidence>
<evidence type="ECO:0000313" key="9">
    <source>
        <dbReference type="Proteomes" id="UP000006852"/>
    </source>
</evidence>
<dbReference type="GO" id="GO:0071555">
    <property type="term" value="P:cell wall organization"/>
    <property type="evidence" value="ECO:0007669"/>
    <property type="project" value="UniProtKB-KW"/>
</dbReference>
<dbReference type="GO" id="GO:0009252">
    <property type="term" value="P:peptidoglycan biosynthetic process"/>
    <property type="evidence" value="ECO:0007669"/>
    <property type="project" value="UniProtKB-UniRule"/>
</dbReference>
<dbReference type="InterPro" id="IPR003770">
    <property type="entry name" value="MLTG-like"/>
</dbReference>
<dbReference type="RefSeq" id="WP_013701436.1">
    <property type="nucleotide sequence ID" value="NC_015385.1"/>
</dbReference>
<dbReference type="KEGG" id="tsu:Tresu_1241"/>
<keyword evidence="2 7" id="KW-0812">Transmembrane</keyword>
<proteinExistence type="inferred from homology"/>
<dbReference type="NCBIfam" id="TIGR00247">
    <property type="entry name" value="endolytic transglycosylase MltG"/>
    <property type="match status" value="1"/>
</dbReference>
<evidence type="ECO:0000313" key="8">
    <source>
        <dbReference type="EMBL" id="AEB14149.1"/>
    </source>
</evidence>
<dbReference type="PANTHER" id="PTHR30518:SF2">
    <property type="entry name" value="ENDOLYTIC MUREIN TRANSGLYCOSYLASE"/>
    <property type="match status" value="1"/>
</dbReference>
<comment type="catalytic activity">
    <reaction evidence="7">
        <text>a peptidoglycan chain = a peptidoglycan chain with N-acetyl-1,6-anhydromuramyl-[peptide] at the reducing end + a peptidoglycan chain with N-acetylglucosamine at the non-reducing end.</text>
        <dbReference type="EC" id="4.2.2.29"/>
    </reaction>
</comment>
<dbReference type="GeneID" id="302998402"/>
<dbReference type="AlphaFoldDB" id="F2NRR3"/>
<evidence type="ECO:0000256" key="1">
    <source>
        <dbReference type="ARBA" id="ARBA00022475"/>
    </source>
</evidence>
<protein>
    <recommendedName>
        <fullName evidence="7">Endolytic murein transglycosylase</fullName>
        <ecNumber evidence="7">4.2.2.29</ecNumber>
    </recommendedName>
    <alternativeName>
        <fullName evidence="7">Peptidoglycan lytic transglycosylase</fullName>
    </alternativeName>
    <alternativeName>
        <fullName evidence="7">Peptidoglycan polymerization terminase</fullName>
    </alternativeName>
</protein>
<reference evidence="8 9" key="1">
    <citation type="journal article" date="2011" name="Stand. Genomic Sci.">
        <title>Complete genome sequence of Treponema succinifaciens type strain (6091).</title>
        <authorList>
            <person name="Han C."/>
            <person name="Gronow S."/>
            <person name="Teshima H."/>
            <person name="Lapidus A."/>
            <person name="Nolan M."/>
            <person name="Lucas S."/>
            <person name="Hammon N."/>
            <person name="Deshpande S."/>
            <person name="Cheng J.F."/>
            <person name="Zeytun A."/>
            <person name="Tapia R."/>
            <person name="Goodwin L."/>
            <person name="Pitluck S."/>
            <person name="Liolios K."/>
            <person name="Pagani I."/>
            <person name="Ivanova N."/>
            <person name="Mavromatis K."/>
            <person name="Mikhailova N."/>
            <person name="Huntemann M."/>
            <person name="Pati A."/>
            <person name="Chen A."/>
            <person name="Palaniappan K."/>
            <person name="Land M."/>
            <person name="Hauser L."/>
            <person name="Brambilla E.M."/>
            <person name="Rohde M."/>
            <person name="Goker M."/>
            <person name="Woyke T."/>
            <person name="Bristow J."/>
            <person name="Eisen J.A."/>
            <person name="Markowitz V."/>
            <person name="Hugenholtz P."/>
            <person name="Kyrpides N.C."/>
            <person name="Klenk H.P."/>
            <person name="Detter J.C."/>
        </authorList>
    </citation>
    <scope>NUCLEOTIDE SEQUENCE [LARGE SCALE GENOMIC DNA]</scope>
    <source>
        <strain evidence="9">ATCC 33096 / DSM 2489 / 6091</strain>
    </source>
</reference>
<keyword evidence="4 7" id="KW-0472">Membrane</keyword>
<feature type="site" description="Important for catalytic activity" evidence="7">
    <location>
        <position position="227"/>
    </location>
</feature>
<keyword evidence="6 7" id="KW-0961">Cell wall biogenesis/degradation</keyword>
<evidence type="ECO:0000256" key="7">
    <source>
        <dbReference type="HAMAP-Rule" id="MF_02065"/>
    </source>
</evidence>
<comment type="function">
    <text evidence="7">Functions as a peptidoglycan terminase that cleaves nascent peptidoglycan strands endolytically to terminate their elongation.</text>
</comment>
<dbReference type="Pfam" id="PF02618">
    <property type="entry name" value="YceG"/>
    <property type="match status" value="1"/>
</dbReference>
<dbReference type="Gene3D" id="3.30.1490.480">
    <property type="entry name" value="Endolytic murein transglycosylase"/>
    <property type="match status" value="2"/>
</dbReference>
<feature type="transmembrane region" description="Helical" evidence="7">
    <location>
        <begin position="12"/>
        <end position="33"/>
    </location>
</feature>
<evidence type="ECO:0000256" key="4">
    <source>
        <dbReference type="ARBA" id="ARBA00023136"/>
    </source>
</evidence>
<dbReference type="PANTHER" id="PTHR30518">
    <property type="entry name" value="ENDOLYTIC MUREIN TRANSGLYCOSYLASE"/>
    <property type="match status" value="1"/>
</dbReference>
<gene>
    <name evidence="7" type="primary">mltG</name>
    <name evidence="8" type="ordered locus">Tresu_1241</name>
</gene>
<dbReference type="Proteomes" id="UP000006852">
    <property type="component" value="Chromosome"/>
</dbReference>
<dbReference type="EC" id="4.2.2.29" evidence="7"/>
<organism evidence="8 9">
    <name type="scientific">Treponema succinifaciens (strain ATCC 33096 / DSM 2489 / 6091)</name>
    <dbReference type="NCBI Taxonomy" id="869209"/>
    <lineage>
        <taxon>Bacteria</taxon>
        <taxon>Pseudomonadati</taxon>
        <taxon>Spirochaetota</taxon>
        <taxon>Spirochaetia</taxon>
        <taxon>Spirochaetales</taxon>
        <taxon>Treponemataceae</taxon>
        <taxon>Treponema</taxon>
    </lineage>
</organism>
<dbReference type="OrthoDB" id="9814591at2"/>
<dbReference type="HAMAP" id="MF_02065">
    <property type="entry name" value="MltG"/>
    <property type="match status" value="1"/>
</dbReference>
<sequence length="351" mass="39404">MKRILYKIVVFFTWILAALSILFVAAFGMWAYIAKPVDSAGNSRFEKISVPSGASVRKISLLLKEKGLVKSADAFYYVARFNVFDRTKPFSLKSGSYTLSTSMGMKEIYQILQSGASEYISVVVPEGLTMSKIARILEDKNICSAEDFLFFCKDSELLEKYKIPAKNFEGYLFPDTYFFIAQMEAKDVVEIMADNFFSKSAEISGVKDLSSSELHEFVTLASVVEREYRVKSEAPIISSVFTNRLKHGIGLYSCATIEYILTEIQGKPHPDRITYDDLKIDSPYNTYKWAGLPAGPISNPGLVALSAALNPAKTDYYFFVLTDPATGRHTFSKNFDQHKAAENTNYYSKGF</sequence>
<evidence type="ECO:0000256" key="5">
    <source>
        <dbReference type="ARBA" id="ARBA00023239"/>
    </source>
</evidence>
<keyword evidence="1 7" id="KW-1003">Cell membrane</keyword>
<keyword evidence="7" id="KW-0997">Cell inner membrane</keyword>
<dbReference type="GO" id="GO:0008932">
    <property type="term" value="F:lytic endotransglycosylase activity"/>
    <property type="evidence" value="ECO:0007669"/>
    <property type="project" value="UniProtKB-UniRule"/>
</dbReference>
<evidence type="ECO:0000256" key="3">
    <source>
        <dbReference type="ARBA" id="ARBA00022989"/>
    </source>
</evidence>
<comment type="similarity">
    <text evidence="7">Belongs to the transglycosylase MltG family.</text>
</comment>
<dbReference type="EMBL" id="CP002631">
    <property type="protein sequence ID" value="AEB14149.1"/>
    <property type="molecule type" value="Genomic_DNA"/>
</dbReference>
<dbReference type="CDD" id="cd08010">
    <property type="entry name" value="MltG_like"/>
    <property type="match status" value="1"/>
</dbReference>
<dbReference type="GO" id="GO:0005886">
    <property type="term" value="C:plasma membrane"/>
    <property type="evidence" value="ECO:0007669"/>
    <property type="project" value="UniProtKB-SubCell"/>
</dbReference>
<evidence type="ECO:0000256" key="6">
    <source>
        <dbReference type="ARBA" id="ARBA00023316"/>
    </source>
</evidence>
<dbReference type="STRING" id="869209.Tresu_1241"/>
<dbReference type="eggNOG" id="COG1559">
    <property type="taxonomic scope" value="Bacteria"/>
</dbReference>
<accession>F2NRR3</accession>
<keyword evidence="9" id="KW-1185">Reference proteome</keyword>
<keyword evidence="3 7" id="KW-1133">Transmembrane helix</keyword>
<reference evidence="9" key="2">
    <citation type="submission" date="2011-04" db="EMBL/GenBank/DDBJ databases">
        <title>The complete genome of chromosome of Treponema succinifaciens DSM 2489.</title>
        <authorList>
            <person name="Lucas S."/>
            <person name="Copeland A."/>
            <person name="Lapidus A."/>
            <person name="Bruce D."/>
            <person name="Goodwin L."/>
            <person name="Pitluck S."/>
            <person name="Peters L."/>
            <person name="Kyrpides N."/>
            <person name="Mavromatis K."/>
            <person name="Ivanova N."/>
            <person name="Ovchinnikova G."/>
            <person name="Teshima H."/>
            <person name="Detter J.C."/>
            <person name="Tapia R."/>
            <person name="Han C."/>
            <person name="Land M."/>
            <person name="Hauser L."/>
            <person name="Markowitz V."/>
            <person name="Cheng J.-F."/>
            <person name="Hugenholtz P."/>
            <person name="Woyke T."/>
            <person name="Wu D."/>
            <person name="Gronow S."/>
            <person name="Wellnitz S."/>
            <person name="Brambilla E."/>
            <person name="Klenk H.-P."/>
            <person name="Eisen J.A."/>
        </authorList>
    </citation>
    <scope>NUCLEOTIDE SEQUENCE [LARGE SCALE GENOMIC DNA]</scope>
    <source>
        <strain evidence="9">ATCC 33096 / DSM 2489 / 6091</strain>
    </source>
</reference>